<name>A0ABR1MDP2_9PEZI</name>
<accession>A0ABR1MDP2</accession>
<feature type="signal peptide" evidence="1">
    <location>
        <begin position="1"/>
        <end position="18"/>
    </location>
</feature>
<sequence>MKLFGIVLYSTICASVKTVCERVRNEMVENFVECRVRSDCCQGTGGGLDGMRGHAVNQGLRGIVVLAGIESVSDFVFRDGKIARSRAPSVRFSCLGRSVKAMSFTARPILCFGACLP</sequence>
<dbReference type="EMBL" id="JBBPDW010000014">
    <property type="protein sequence ID" value="KAK7546629.1"/>
    <property type="molecule type" value="Genomic_DNA"/>
</dbReference>
<proteinExistence type="predicted"/>
<evidence type="ECO:0000256" key="1">
    <source>
        <dbReference type="SAM" id="SignalP"/>
    </source>
</evidence>
<comment type="caution">
    <text evidence="2">The sequence shown here is derived from an EMBL/GenBank/DDBJ whole genome shotgun (WGS) entry which is preliminary data.</text>
</comment>
<keyword evidence="3" id="KW-1185">Reference proteome</keyword>
<gene>
    <name evidence="2" type="ORF">IWX46DRAFT_599341</name>
</gene>
<feature type="chain" id="PRO_5046539281" description="Secreted protein" evidence="1">
    <location>
        <begin position="19"/>
        <end position="117"/>
    </location>
</feature>
<reference evidence="2 3" key="1">
    <citation type="submission" date="2024-04" db="EMBL/GenBank/DDBJ databases">
        <title>Phyllosticta paracitricarpa is synonymous to the EU quarantine fungus P. citricarpa based on phylogenomic analyses.</title>
        <authorList>
            <consortium name="Lawrence Berkeley National Laboratory"/>
            <person name="Van Ingen-Buijs V.A."/>
            <person name="Van Westerhoven A.C."/>
            <person name="Haridas S."/>
            <person name="Skiadas P."/>
            <person name="Martin F."/>
            <person name="Groenewald J.Z."/>
            <person name="Crous P.W."/>
            <person name="Seidl M.F."/>
        </authorList>
    </citation>
    <scope>NUCLEOTIDE SEQUENCE [LARGE SCALE GENOMIC DNA]</scope>
    <source>
        <strain evidence="2 3">CBS 122670</strain>
    </source>
</reference>
<protein>
    <recommendedName>
        <fullName evidence="4">Secreted protein</fullName>
    </recommendedName>
</protein>
<evidence type="ECO:0000313" key="3">
    <source>
        <dbReference type="Proteomes" id="UP001365128"/>
    </source>
</evidence>
<evidence type="ECO:0008006" key="4">
    <source>
        <dbReference type="Google" id="ProtNLM"/>
    </source>
</evidence>
<evidence type="ECO:0000313" key="2">
    <source>
        <dbReference type="EMBL" id="KAK7546629.1"/>
    </source>
</evidence>
<organism evidence="2 3">
    <name type="scientific">Phyllosticta citricarpa</name>
    <dbReference type="NCBI Taxonomy" id="55181"/>
    <lineage>
        <taxon>Eukaryota</taxon>
        <taxon>Fungi</taxon>
        <taxon>Dikarya</taxon>
        <taxon>Ascomycota</taxon>
        <taxon>Pezizomycotina</taxon>
        <taxon>Dothideomycetes</taxon>
        <taxon>Dothideomycetes incertae sedis</taxon>
        <taxon>Botryosphaeriales</taxon>
        <taxon>Phyllostictaceae</taxon>
        <taxon>Phyllosticta</taxon>
    </lineage>
</organism>
<dbReference type="Proteomes" id="UP001365128">
    <property type="component" value="Unassembled WGS sequence"/>
</dbReference>
<keyword evidence="1" id="KW-0732">Signal</keyword>